<reference evidence="7 8" key="1">
    <citation type="submission" date="2024-04" db="EMBL/GenBank/DDBJ databases">
        <authorList>
            <consortium name="Genoscope - CEA"/>
            <person name="William W."/>
        </authorList>
    </citation>
    <scope>NUCLEOTIDE SEQUENCE [LARGE SCALE GENOMIC DNA]</scope>
</reference>
<dbReference type="NCBIfam" id="TIGR01147">
    <property type="entry name" value="V_ATP_synt_G"/>
    <property type="match status" value="1"/>
</dbReference>
<evidence type="ECO:0000256" key="2">
    <source>
        <dbReference type="ARBA" id="ARBA00022448"/>
    </source>
</evidence>
<comment type="similarity">
    <text evidence="1 5">Belongs to the V-ATPase G subunit family.</text>
</comment>
<evidence type="ECO:0000313" key="8">
    <source>
        <dbReference type="Proteomes" id="UP001497497"/>
    </source>
</evidence>
<evidence type="ECO:0000256" key="1">
    <source>
        <dbReference type="ARBA" id="ARBA00010066"/>
    </source>
</evidence>
<keyword evidence="8" id="KW-1185">Reference proteome</keyword>
<dbReference type="FunFam" id="1.20.5.2950:FF:000001">
    <property type="entry name" value="V-type proton ATPase subunit G"/>
    <property type="match status" value="1"/>
</dbReference>
<feature type="coiled-coil region" evidence="6">
    <location>
        <begin position="8"/>
        <end position="68"/>
    </location>
</feature>
<keyword evidence="3 5" id="KW-0375">Hydrogen ion transport</keyword>
<evidence type="ECO:0000256" key="4">
    <source>
        <dbReference type="ARBA" id="ARBA00023065"/>
    </source>
</evidence>
<proteinExistence type="inferred from homology"/>
<accession>A0AAV2H4F2</accession>
<comment type="caution">
    <text evidence="7">The sequence shown here is derived from an EMBL/GenBank/DDBJ whole genome shotgun (WGS) entry which is preliminary data.</text>
</comment>
<sequence length="116" mass="13339">MAQKTEGIQQLLIAEKKATERVNEARKRKALRIKAAKKEGDAEILAFKNEKENQYKQYEQEILGKKSDSEAQIQVETNKKIKELDAMMKQNRGKALGSILKLLFDIDVKLHENVKL</sequence>
<organism evidence="7 8">
    <name type="scientific">Lymnaea stagnalis</name>
    <name type="common">Great pond snail</name>
    <name type="synonym">Helix stagnalis</name>
    <dbReference type="NCBI Taxonomy" id="6523"/>
    <lineage>
        <taxon>Eukaryota</taxon>
        <taxon>Metazoa</taxon>
        <taxon>Spiralia</taxon>
        <taxon>Lophotrochozoa</taxon>
        <taxon>Mollusca</taxon>
        <taxon>Gastropoda</taxon>
        <taxon>Heterobranchia</taxon>
        <taxon>Euthyneura</taxon>
        <taxon>Panpulmonata</taxon>
        <taxon>Hygrophila</taxon>
        <taxon>Lymnaeoidea</taxon>
        <taxon>Lymnaeidae</taxon>
        <taxon>Lymnaea</taxon>
    </lineage>
</organism>
<evidence type="ECO:0000313" key="7">
    <source>
        <dbReference type="EMBL" id="CAL1527387.1"/>
    </source>
</evidence>
<comment type="subunit">
    <text evidence="5">V-ATPase is a heteromultimeric enzyme made up of two complexes: the ATP-hydrolytic V1 complex and the proton translocation V0 complex.</text>
</comment>
<dbReference type="InterPro" id="IPR005124">
    <property type="entry name" value="V-ATPase_G"/>
</dbReference>
<dbReference type="Proteomes" id="UP001497497">
    <property type="component" value="Unassembled WGS sequence"/>
</dbReference>
<evidence type="ECO:0000256" key="6">
    <source>
        <dbReference type="SAM" id="Coils"/>
    </source>
</evidence>
<dbReference type="Gene3D" id="1.20.5.2950">
    <property type="match status" value="1"/>
</dbReference>
<dbReference type="GO" id="GO:0016887">
    <property type="term" value="F:ATP hydrolysis activity"/>
    <property type="evidence" value="ECO:0007669"/>
    <property type="project" value="TreeGrafter"/>
</dbReference>
<gene>
    <name evidence="7" type="ORF">GSLYS_00001564001</name>
</gene>
<keyword evidence="2 5" id="KW-0813">Transport</keyword>
<protein>
    <recommendedName>
        <fullName evidence="5">V-type proton ATPase subunit G</fullName>
    </recommendedName>
</protein>
<dbReference type="PANTHER" id="PTHR12713">
    <property type="entry name" value="VACUOLAR ATP SYNTHASE SUBUNIT G"/>
    <property type="match status" value="1"/>
</dbReference>
<name>A0AAV2H4F2_LYMST</name>
<evidence type="ECO:0000256" key="5">
    <source>
        <dbReference type="RuleBase" id="RU364019"/>
    </source>
</evidence>
<keyword evidence="6" id="KW-0175">Coiled coil</keyword>
<dbReference type="AlphaFoldDB" id="A0AAV2H4F2"/>
<dbReference type="GO" id="GO:0097401">
    <property type="term" value="P:synaptic vesicle lumen acidification"/>
    <property type="evidence" value="ECO:0007669"/>
    <property type="project" value="TreeGrafter"/>
</dbReference>
<dbReference type="PANTHER" id="PTHR12713:SF11">
    <property type="entry name" value="V-TYPE PROTON ATPASE SUBUNIT G"/>
    <property type="match status" value="1"/>
</dbReference>
<dbReference type="GO" id="GO:0098793">
    <property type="term" value="C:presynapse"/>
    <property type="evidence" value="ECO:0007669"/>
    <property type="project" value="GOC"/>
</dbReference>
<comment type="function">
    <text evidence="5">Subunit of the V1 complex of vacuolar(H+)-ATPase (V-ATPase), a multisubunit enzyme composed of a peripheral complex (V1) that hydrolyzes ATP and a membrane integral complex (V0) that translocates protons. V-ATPase is responsible for acidifying and maintaining the pH of intracellular compartments and in some cell types, is targeted to the plasma membrane, where it is responsible for acidifying the extracellular environment.</text>
</comment>
<dbReference type="EMBL" id="CAXITT010000016">
    <property type="protein sequence ID" value="CAL1527387.1"/>
    <property type="molecule type" value="Genomic_DNA"/>
</dbReference>
<keyword evidence="4 5" id="KW-0406">Ion transport</keyword>
<dbReference type="GO" id="GO:0000221">
    <property type="term" value="C:vacuolar proton-transporting V-type ATPase, V1 domain"/>
    <property type="evidence" value="ECO:0007669"/>
    <property type="project" value="TreeGrafter"/>
</dbReference>
<dbReference type="Pfam" id="PF03179">
    <property type="entry name" value="V-ATPase_G"/>
    <property type="match status" value="1"/>
</dbReference>
<dbReference type="GO" id="GO:0046961">
    <property type="term" value="F:proton-transporting ATPase activity, rotational mechanism"/>
    <property type="evidence" value="ECO:0007669"/>
    <property type="project" value="InterPro"/>
</dbReference>
<evidence type="ECO:0000256" key="3">
    <source>
        <dbReference type="ARBA" id="ARBA00022781"/>
    </source>
</evidence>